<gene>
    <name evidence="2" type="ORF">F0Q45_26010</name>
</gene>
<keyword evidence="3" id="KW-1185">Reference proteome</keyword>
<dbReference type="EMBL" id="VTZN01000392">
    <property type="protein sequence ID" value="KAA1242870.1"/>
    <property type="molecule type" value="Genomic_DNA"/>
</dbReference>
<reference evidence="2 3" key="1">
    <citation type="submission" date="2019-09" db="EMBL/GenBank/DDBJ databases">
        <title>Report of infection by Mycobacterium simiae a patient suffering from pulmonary tuberculosis.</title>
        <authorList>
            <person name="Mohanty P.S."/>
            <person name="Bansal A.K."/>
            <person name="Singh H."/>
            <person name="Sharma S."/>
            <person name="Patil S.A."/>
            <person name="Upadhaya P."/>
            <person name="Singh P.K."/>
            <person name="Kumar D."/>
            <person name="Kumar S."/>
            <person name="Singh R.K."/>
            <person name="Chaudhary B."/>
        </authorList>
    </citation>
    <scope>NUCLEOTIDE SEQUENCE [LARGE SCALE GENOMIC DNA]</scope>
    <source>
        <strain evidence="2 3">JAL-560-SIM</strain>
    </source>
</reference>
<dbReference type="Proteomes" id="UP000324701">
    <property type="component" value="Unassembled WGS sequence"/>
</dbReference>
<feature type="compositionally biased region" description="Basic and acidic residues" evidence="1">
    <location>
        <begin position="1"/>
        <end position="12"/>
    </location>
</feature>
<dbReference type="RefSeq" id="WP_149656593.1">
    <property type="nucleotide sequence ID" value="NZ_VTZN01000392.1"/>
</dbReference>
<accession>A0A5B1B5C9</accession>
<feature type="region of interest" description="Disordered" evidence="1">
    <location>
        <begin position="1"/>
        <end position="33"/>
    </location>
</feature>
<evidence type="ECO:0000313" key="3">
    <source>
        <dbReference type="Proteomes" id="UP000324701"/>
    </source>
</evidence>
<organism evidence="2 3">
    <name type="scientific">Mycobacterium simiae</name>
    <name type="common">Mycobacterium habana</name>
    <dbReference type="NCBI Taxonomy" id="1784"/>
    <lineage>
        <taxon>Bacteria</taxon>
        <taxon>Bacillati</taxon>
        <taxon>Actinomycetota</taxon>
        <taxon>Actinomycetes</taxon>
        <taxon>Mycobacteriales</taxon>
        <taxon>Mycobacteriaceae</taxon>
        <taxon>Mycobacterium</taxon>
        <taxon>Mycobacterium simiae complex</taxon>
    </lineage>
</organism>
<name>A0A5B1B5C9_MYCSI</name>
<dbReference type="AlphaFoldDB" id="A0A5B1B5C9"/>
<proteinExistence type="predicted"/>
<evidence type="ECO:0000313" key="2">
    <source>
        <dbReference type="EMBL" id="KAA1242870.1"/>
    </source>
</evidence>
<sequence>MADLCDEKERPTRPAPILCRQGRRHGGTGGDVDDDDGGGLAVLGVVVEAIDGRAGLLVFVTTAIRCGTALRVGRQT</sequence>
<comment type="caution">
    <text evidence="2">The sequence shown here is derived from an EMBL/GenBank/DDBJ whole genome shotgun (WGS) entry which is preliminary data.</text>
</comment>
<protein>
    <submittedName>
        <fullName evidence="2">Uncharacterized protein</fullName>
    </submittedName>
</protein>
<evidence type="ECO:0000256" key="1">
    <source>
        <dbReference type="SAM" id="MobiDB-lite"/>
    </source>
</evidence>